<keyword evidence="3" id="KW-0762">Sugar transport</keyword>
<dbReference type="GO" id="GO:0042956">
    <property type="term" value="P:maltodextrin transmembrane transport"/>
    <property type="evidence" value="ECO:0007669"/>
    <property type="project" value="TreeGrafter"/>
</dbReference>
<dbReference type="PANTHER" id="PTHR30061">
    <property type="entry name" value="MALTOSE-BINDING PERIPLASMIC PROTEIN"/>
    <property type="match status" value="1"/>
</dbReference>
<accession>A0A1L9BJ55</accession>
<dbReference type="InterPro" id="IPR006059">
    <property type="entry name" value="SBP"/>
</dbReference>
<dbReference type="GO" id="GO:0015768">
    <property type="term" value="P:maltose transport"/>
    <property type="evidence" value="ECO:0007669"/>
    <property type="project" value="TreeGrafter"/>
</dbReference>
<sequence length="410" mass="43904">MKNLRWMFAAASACVLAFLPSASSAAETKELVLWHGYRAEEKAALEKLVGQFNSAHAAEGIKVTTLAVPYDAYADKISATVPRGKGPDVFIFAQDRLGGWIEAGNTVEPIDFYLDDELKKRFIPSTLQAMVYRGTTYGLPLNYKSITLIYNKKLVPTPPKTSGELVTMAKKITDKKAGRFGLAYAYGDFYYHAALMNGFGGGVFGADGAPTMNSPANVKAADQLLKWMDKDGILPAEPTTALITSLFNEGKAGMVFSGPWFLGEIAKGVDYGLAPLPTLDEAGGKPMRPWTTVEGVYVAAPSKNKDAAFELAKFLTSTEGAKVLALEGRQSPANQAVYSDPKVAADAQLKAFRAQVDTAVPMPNVPEMSMVWGHATSAMSSILKKTATPKAALDAAQKGVAKDVASLRKK</sequence>
<dbReference type="GO" id="GO:0055052">
    <property type="term" value="C:ATP-binding cassette (ABC) transporter complex, substrate-binding subunit-containing"/>
    <property type="evidence" value="ECO:0007669"/>
    <property type="project" value="TreeGrafter"/>
</dbReference>
<dbReference type="GO" id="GO:1901982">
    <property type="term" value="F:maltose binding"/>
    <property type="evidence" value="ECO:0007669"/>
    <property type="project" value="TreeGrafter"/>
</dbReference>
<evidence type="ECO:0000313" key="7">
    <source>
        <dbReference type="Proteomes" id="UP000182229"/>
    </source>
</evidence>
<gene>
    <name evidence="6" type="ORF">BON30_03520</name>
</gene>
<keyword evidence="2" id="KW-0813">Transport</keyword>
<dbReference type="EMBL" id="MPIN01000001">
    <property type="protein sequence ID" value="OJH42287.1"/>
    <property type="molecule type" value="Genomic_DNA"/>
</dbReference>
<evidence type="ECO:0000313" key="6">
    <source>
        <dbReference type="EMBL" id="OJH42287.1"/>
    </source>
</evidence>
<evidence type="ECO:0000256" key="3">
    <source>
        <dbReference type="ARBA" id="ARBA00022597"/>
    </source>
</evidence>
<dbReference type="Gene3D" id="3.40.190.10">
    <property type="entry name" value="Periplasmic binding protein-like II"/>
    <property type="match status" value="2"/>
</dbReference>
<keyword evidence="7" id="KW-1185">Reference proteome</keyword>
<dbReference type="PRINTS" id="PR00181">
    <property type="entry name" value="MALTOSEBP"/>
</dbReference>
<reference evidence="6 7" key="2">
    <citation type="submission" date="2016-12" db="EMBL/GenBank/DDBJ databases">
        <title>Draft Genome Sequence of Cystobacter ferrugineus Strain Cbfe23.</title>
        <authorList>
            <person name="Akbar S."/>
            <person name="Dowd S.E."/>
            <person name="Stevens D.C."/>
        </authorList>
    </citation>
    <scope>NUCLEOTIDE SEQUENCE [LARGE SCALE GENOMIC DNA]</scope>
    <source>
        <strain evidence="6 7">Cbfe23</strain>
    </source>
</reference>
<evidence type="ECO:0000256" key="1">
    <source>
        <dbReference type="ARBA" id="ARBA00008520"/>
    </source>
</evidence>
<dbReference type="InterPro" id="IPR006060">
    <property type="entry name" value="Maltose/Cyclodextrin-bd"/>
</dbReference>
<dbReference type="PANTHER" id="PTHR30061:SF50">
    <property type="entry name" value="MALTOSE_MALTODEXTRIN-BINDING PERIPLASMIC PROTEIN"/>
    <property type="match status" value="1"/>
</dbReference>
<feature type="signal peptide" evidence="5">
    <location>
        <begin position="1"/>
        <end position="25"/>
    </location>
</feature>
<dbReference type="GO" id="GO:0015144">
    <property type="term" value="F:carbohydrate transmembrane transporter activity"/>
    <property type="evidence" value="ECO:0007669"/>
    <property type="project" value="InterPro"/>
</dbReference>
<comment type="caution">
    <text evidence="6">The sequence shown here is derived from an EMBL/GenBank/DDBJ whole genome shotgun (WGS) entry which is preliminary data.</text>
</comment>
<dbReference type="OrthoDB" id="9766758at2"/>
<dbReference type="Proteomes" id="UP000182229">
    <property type="component" value="Unassembled WGS sequence"/>
</dbReference>
<proteinExistence type="inferred from homology"/>
<evidence type="ECO:0000256" key="2">
    <source>
        <dbReference type="ARBA" id="ARBA00022448"/>
    </source>
</evidence>
<name>A0A1L9BJ55_9BACT</name>
<dbReference type="RefSeq" id="WP_071896378.1">
    <property type="nucleotide sequence ID" value="NZ_MPIN01000001.1"/>
</dbReference>
<reference evidence="7" key="1">
    <citation type="submission" date="2016-11" db="EMBL/GenBank/DDBJ databases">
        <authorList>
            <person name="Shukria A."/>
            <person name="Stevens D.C."/>
        </authorList>
    </citation>
    <scope>NUCLEOTIDE SEQUENCE [LARGE SCALE GENOMIC DNA]</scope>
    <source>
        <strain evidence="7">Cbfe23</strain>
    </source>
</reference>
<evidence type="ECO:0000256" key="4">
    <source>
        <dbReference type="ARBA" id="ARBA00022729"/>
    </source>
</evidence>
<comment type="similarity">
    <text evidence="1">Belongs to the bacterial solute-binding protein 1 family.</text>
</comment>
<organism evidence="6 7">
    <name type="scientific">Cystobacter ferrugineus</name>
    <dbReference type="NCBI Taxonomy" id="83449"/>
    <lineage>
        <taxon>Bacteria</taxon>
        <taxon>Pseudomonadati</taxon>
        <taxon>Myxococcota</taxon>
        <taxon>Myxococcia</taxon>
        <taxon>Myxococcales</taxon>
        <taxon>Cystobacterineae</taxon>
        <taxon>Archangiaceae</taxon>
        <taxon>Cystobacter</taxon>
    </lineage>
</organism>
<dbReference type="SUPFAM" id="SSF53850">
    <property type="entry name" value="Periplasmic binding protein-like II"/>
    <property type="match status" value="1"/>
</dbReference>
<dbReference type="STRING" id="83449.BON30_03520"/>
<dbReference type="Pfam" id="PF01547">
    <property type="entry name" value="SBP_bac_1"/>
    <property type="match status" value="1"/>
</dbReference>
<evidence type="ECO:0000256" key="5">
    <source>
        <dbReference type="SAM" id="SignalP"/>
    </source>
</evidence>
<protein>
    <submittedName>
        <fullName evidence="6">ABC transporter substrate-binding protein</fullName>
    </submittedName>
</protein>
<feature type="chain" id="PRO_5039894909" evidence="5">
    <location>
        <begin position="26"/>
        <end position="410"/>
    </location>
</feature>
<keyword evidence="4 5" id="KW-0732">Signal</keyword>
<dbReference type="AlphaFoldDB" id="A0A1L9BJ55"/>